<keyword evidence="3" id="KW-1185">Reference proteome</keyword>
<dbReference type="InterPro" id="IPR032053">
    <property type="entry name" value="Ribosomal_mS34"/>
</dbReference>
<reference evidence="2 3" key="1">
    <citation type="journal article" date="2016" name="Mol. Biol. Evol.">
        <title>Comparative Genomics of Early-Diverging Mushroom-Forming Fungi Provides Insights into the Origins of Lignocellulose Decay Capabilities.</title>
        <authorList>
            <person name="Nagy L.G."/>
            <person name="Riley R."/>
            <person name="Tritt A."/>
            <person name="Adam C."/>
            <person name="Daum C."/>
            <person name="Floudas D."/>
            <person name="Sun H."/>
            <person name="Yadav J.S."/>
            <person name="Pangilinan J."/>
            <person name="Larsson K.H."/>
            <person name="Matsuura K."/>
            <person name="Barry K."/>
            <person name="Labutti K."/>
            <person name="Kuo R."/>
            <person name="Ohm R.A."/>
            <person name="Bhattacharya S.S."/>
            <person name="Shirouzu T."/>
            <person name="Yoshinaga Y."/>
            <person name="Martin F.M."/>
            <person name="Grigoriev I.V."/>
            <person name="Hibbett D.S."/>
        </authorList>
    </citation>
    <scope>NUCLEOTIDE SEQUENCE [LARGE SCALE GENOMIC DNA]</scope>
    <source>
        <strain evidence="2 3">HHB12733</strain>
    </source>
</reference>
<evidence type="ECO:0000256" key="1">
    <source>
        <dbReference type="SAM" id="MobiDB-lite"/>
    </source>
</evidence>
<dbReference type="Pfam" id="PF16053">
    <property type="entry name" value="MRP-S34"/>
    <property type="match status" value="1"/>
</dbReference>
<proteinExistence type="predicted"/>
<sequence length="143" mass="15647">MLPTLILRAASTSAAKVVLPVQSIGHRVLPPRQSLYQVLARLPNDGIGFGLLQTRWRGKQILDSYWHISRVKLRADGTRGRAWGKLVCVGRVVSQEPEKISGGLKYFWTTISPNVIPLPKNPPGGDLSSAPKPPEAAPRRVPT</sequence>
<organism evidence="2 3">
    <name type="scientific">Calocera cornea HHB12733</name>
    <dbReference type="NCBI Taxonomy" id="1353952"/>
    <lineage>
        <taxon>Eukaryota</taxon>
        <taxon>Fungi</taxon>
        <taxon>Dikarya</taxon>
        <taxon>Basidiomycota</taxon>
        <taxon>Agaricomycotina</taxon>
        <taxon>Dacrymycetes</taxon>
        <taxon>Dacrymycetales</taxon>
        <taxon>Dacrymycetaceae</taxon>
        <taxon>Calocera</taxon>
    </lineage>
</organism>
<name>A0A165JQR1_9BASI</name>
<dbReference type="AlphaFoldDB" id="A0A165JQR1"/>
<feature type="region of interest" description="Disordered" evidence="1">
    <location>
        <begin position="118"/>
        <end position="143"/>
    </location>
</feature>
<evidence type="ECO:0000313" key="3">
    <source>
        <dbReference type="Proteomes" id="UP000076842"/>
    </source>
</evidence>
<dbReference type="GO" id="GO:0005739">
    <property type="term" value="C:mitochondrion"/>
    <property type="evidence" value="ECO:0007669"/>
    <property type="project" value="InterPro"/>
</dbReference>
<gene>
    <name evidence="2" type="ORF">CALCODRAFT_490336</name>
</gene>
<dbReference type="PANTHER" id="PTHR35316">
    <property type="entry name" value="28S RIBOSOMAL S34 PROTEIN"/>
    <property type="match status" value="1"/>
</dbReference>
<dbReference type="Proteomes" id="UP000076842">
    <property type="component" value="Unassembled WGS sequence"/>
</dbReference>
<evidence type="ECO:0000313" key="2">
    <source>
        <dbReference type="EMBL" id="KZT62150.1"/>
    </source>
</evidence>
<protein>
    <submittedName>
        <fullName evidence="2">Uncharacterized protein</fullName>
    </submittedName>
</protein>
<dbReference type="PANTHER" id="PTHR35316:SF1">
    <property type="entry name" value="28S RIBOSOMAL S34 PROTEIN"/>
    <property type="match status" value="1"/>
</dbReference>
<dbReference type="EMBL" id="KV423918">
    <property type="protein sequence ID" value="KZT62150.1"/>
    <property type="molecule type" value="Genomic_DNA"/>
</dbReference>
<accession>A0A165JQR1</accession>
<dbReference type="InParanoid" id="A0A165JQR1"/>
<dbReference type="GO" id="GO:0003735">
    <property type="term" value="F:structural constituent of ribosome"/>
    <property type="evidence" value="ECO:0007669"/>
    <property type="project" value="InterPro"/>
</dbReference>
<dbReference type="OrthoDB" id="16434at2759"/>